<feature type="transmembrane region" description="Helical" evidence="2">
    <location>
        <begin position="128"/>
        <end position="147"/>
    </location>
</feature>
<comment type="caution">
    <text evidence="4">The sequence shown here is derived from an EMBL/GenBank/DDBJ whole genome shotgun (WGS) entry which is preliminary data.</text>
</comment>
<evidence type="ECO:0000313" key="4">
    <source>
        <dbReference type="EMBL" id="GJE99253.1"/>
    </source>
</evidence>
<accession>A0A9P3LL27</accession>
<dbReference type="Proteomes" id="UP000703269">
    <property type="component" value="Unassembled WGS sequence"/>
</dbReference>
<feature type="region of interest" description="Disordered" evidence="1">
    <location>
        <begin position="1026"/>
        <end position="1097"/>
    </location>
</feature>
<dbReference type="Pfam" id="PF20153">
    <property type="entry name" value="DUF6535"/>
    <property type="match status" value="1"/>
</dbReference>
<keyword evidence="5" id="KW-1185">Reference proteome</keyword>
<feature type="transmembrane region" description="Helical" evidence="2">
    <location>
        <begin position="53"/>
        <end position="72"/>
    </location>
</feature>
<name>A0A9P3LL27_9APHY</name>
<dbReference type="OrthoDB" id="3269725at2759"/>
<evidence type="ECO:0000256" key="1">
    <source>
        <dbReference type="SAM" id="MobiDB-lite"/>
    </source>
</evidence>
<feature type="compositionally biased region" description="Polar residues" evidence="1">
    <location>
        <begin position="1086"/>
        <end position="1097"/>
    </location>
</feature>
<dbReference type="EMBL" id="BPQB01000105">
    <property type="protein sequence ID" value="GJE99253.1"/>
    <property type="molecule type" value="Genomic_DNA"/>
</dbReference>
<keyword evidence="2" id="KW-0812">Transmembrane</keyword>
<organism evidence="4 5">
    <name type="scientific">Phanerochaete sordida</name>
    <dbReference type="NCBI Taxonomy" id="48140"/>
    <lineage>
        <taxon>Eukaryota</taxon>
        <taxon>Fungi</taxon>
        <taxon>Dikarya</taxon>
        <taxon>Basidiomycota</taxon>
        <taxon>Agaricomycotina</taxon>
        <taxon>Agaricomycetes</taxon>
        <taxon>Polyporales</taxon>
        <taxon>Phanerochaetaceae</taxon>
        <taxon>Phanerochaete</taxon>
    </lineage>
</organism>
<dbReference type="InterPro" id="IPR045338">
    <property type="entry name" value="DUF6535"/>
</dbReference>
<gene>
    <name evidence="4" type="ORF">PsYK624_155030</name>
</gene>
<feature type="domain" description="DUF6535" evidence="3">
    <location>
        <begin position="31"/>
        <end position="207"/>
    </location>
</feature>
<evidence type="ECO:0000313" key="5">
    <source>
        <dbReference type="Proteomes" id="UP000703269"/>
    </source>
</evidence>
<feature type="region of interest" description="Disordered" evidence="1">
    <location>
        <begin position="798"/>
        <end position="901"/>
    </location>
</feature>
<reference evidence="4 5" key="1">
    <citation type="submission" date="2021-08" db="EMBL/GenBank/DDBJ databases">
        <title>Draft Genome Sequence of Phanerochaete sordida strain YK-624.</title>
        <authorList>
            <person name="Mori T."/>
            <person name="Dohra H."/>
            <person name="Suzuki T."/>
            <person name="Kawagishi H."/>
            <person name="Hirai H."/>
        </authorList>
    </citation>
    <scope>NUCLEOTIDE SEQUENCE [LARGE SCALE GENOMIC DNA]</scope>
    <source>
        <strain evidence="4 5">YK-624</strain>
    </source>
</reference>
<feature type="region of interest" description="Disordered" evidence="1">
    <location>
        <begin position="920"/>
        <end position="947"/>
    </location>
</feature>
<feature type="region of interest" description="Disordered" evidence="1">
    <location>
        <begin position="1"/>
        <end position="30"/>
    </location>
</feature>
<dbReference type="AlphaFoldDB" id="A0A9P3LL27"/>
<sequence>MIPKCRMSRSAADDPSDDTPNPPEMRPSDSWQKMLKSVRDVDMEKVTDTKEDIDTLLVFAGLFSAVVTTFVVDSYNSLTPNNTDELVFLMRQSLAQNYTLVNGVLRPMAPFPDDLPFETPLWALRVNGLWFASLVISLSTASFGMLVKQWLIEYMAMEWISPEERLRARQYRYAGLKAWRVFEIAAMLPLLLHLSLGLFFVGLCFYTAAANKTIGRSTLPLVLGWAFFALLTVVAPLASPRCPYKITLLKTALRMGRIYVTCRLKKLLAVARGAFVPAVMTLMRTGPAALEMLSDISDRISDSVGRFADCSDNMIWKYFVVFVCSPYLLPFCFLPRRIPSICSSISHMQADVSDEEDYLMHQPYRIHDLLLSVDKVIVNDGPILDNMVVVLKQTQASPLPVTTFVLECIRLRVGEASYARWAPLNANGLIRRLPDLSTLSEGAWAVLVDLMADTLQTHLTDAEKSSWWAMIAVTVIFSWSPQPLPPTARTLLADPALRDSMLQLLTQSITDWPGQDIFDVVGIFLTAHRRSAGRMSYTTWDHLLGLNQPIPHAIQELLIPPLLHSIDPSEYSLTSSNMWAHLMLAFVLHTPLSAFSWPLESYLLRPSYYNGGAVTAVGKVLAALPRDHTDISQRLAAAVRGSWDLLGGALQFYKDASFAKRSLPWRMIHITENGRLEEPVKRDLWSFVVLCADSATSDGEEHYLQTADFVKFCLAFAVPNVPRVFGREDPAGDWRKLVPVLVKAADDGRLIRREDPDDYDTIPKLARRALARLPQDSVDVPQELRSVLERLANMDGRAVRHPRHVEEPTRGGGNRPIIRGHPLTPEEYTPLPLPDAPLLSTSASDPSAVVEEHQHPCASGPSSQGSRGFITQNTPHDRRPSSSLKLSYDAHPESSDGRNQIYCPSEVASLSSNRAAPEENILRPGSASGHGLPVDASSANPSGLPRHIDRAPDGRTIGDGVFDSGSSTGPTDTLADAHLPLRQADEMPLRDHRDVAALFPPVEGIASAAAPPALLVSEYSNCTADAEKPPSIAGPDTMARHEGAQSSSSSIVTPDREEEALAEHQAQGDCGLGSASPALDPAATGQERSGTEASGGV</sequence>
<feature type="transmembrane region" description="Helical" evidence="2">
    <location>
        <begin position="221"/>
        <end position="243"/>
    </location>
</feature>
<feature type="transmembrane region" description="Helical" evidence="2">
    <location>
        <begin position="181"/>
        <end position="209"/>
    </location>
</feature>
<protein>
    <recommendedName>
        <fullName evidence="3">DUF6535 domain-containing protein</fullName>
    </recommendedName>
</protein>
<proteinExistence type="predicted"/>
<keyword evidence="2" id="KW-1133">Transmembrane helix</keyword>
<evidence type="ECO:0000256" key="2">
    <source>
        <dbReference type="SAM" id="Phobius"/>
    </source>
</evidence>
<feature type="compositionally biased region" description="Polar residues" evidence="1">
    <location>
        <begin position="860"/>
        <end position="874"/>
    </location>
</feature>
<evidence type="ECO:0000259" key="3">
    <source>
        <dbReference type="Pfam" id="PF20153"/>
    </source>
</evidence>
<feature type="transmembrane region" description="Helical" evidence="2">
    <location>
        <begin position="315"/>
        <end position="334"/>
    </location>
</feature>
<keyword evidence="2" id="KW-0472">Membrane</keyword>